<dbReference type="EMBL" id="OMOQ01000002">
    <property type="protein sequence ID" value="SPH23543.1"/>
    <property type="molecule type" value="Genomic_DNA"/>
</dbReference>
<dbReference type="OrthoDB" id="9812943at2"/>
<evidence type="ECO:0000256" key="2">
    <source>
        <dbReference type="ARBA" id="ARBA00022741"/>
    </source>
</evidence>
<dbReference type="NCBIfam" id="TIGR00152">
    <property type="entry name" value="dephospho-CoA kinase"/>
    <property type="match status" value="1"/>
</dbReference>
<protein>
    <recommendedName>
        <fullName evidence="5 6">Dephospho-CoA kinase</fullName>
        <ecNumber evidence="5 6">2.7.1.24</ecNumber>
    </recommendedName>
    <alternativeName>
        <fullName evidence="5">Dephosphocoenzyme A kinase</fullName>
    </alternativeName>
</protein>
<dbReference type="Proteomes" id="UP000244924">
    <property type="component" value="Unassembled WGS sequence"/>
</dbReference>
<dbReference type="RefSeq" id="WP_108853644.1">
    <property type="nucleotide sequence ID" value="NZ_OMOQ01000002.1"/>
</dbReference>
<evidence type="ECO:0000313" key="7">
    <source>
        <dbReference type="EMBL" id="SPH23543.1"/>
    </source>
</evidence>
<evidence type="ECO:0000256" key="5">
    <source>
        <dbReference type="HAMAP-Rule" id="MF_00376"/>
    </source>
</evidence>
<gene>
    <name evidence="5 7" type="primary">coaE</name>
    <name evidence="7" type="ORF">DEA8626_02607</name>
</gene>
<organism evidence="7 8">
    <name type="scientific">Albidovulum aquaemixtae</name>
    <dbReference type="NCBI Taxonomy" id="1542388"/>
    <lineage>
        <taxon>Bacteria</taxon>
        <taxon>Pseudomonadati</taxon>
        <taxon>Pseudomonadota</taxon>
        <taxon>Alphaproteobacteria</taxon>
        <taxon>Rhodobacterales</taxon>
        <taxon>Paracoccaceae</taxon>
        <taxon>Albidovulum</taxon>
    </lineage>
</organism>
<keyword evidence="5 7" id="KW-0418">Kinase</keyword>
<comment type="catalytic activity">
    <reaction evidence="5">
        <text>3'-dephospho-CoA + ATP = ADP + CoA + H(+)</text>
        <dbReference type="Rhea" id="RHEA:18245"/>
        <dbReference type="ChEBI" id="CHEBI:15378"/>
        <dbReference type="ChEBI" id="CHEBI:30616"/>
        <dbReference type="ChEBI" id="CHEBI:57287"/>
        <dbReference type="ChEBI" id="CHEBI:57328"/>
        <dbReference type="ChEBI" id="CHEBI:456216"/>
        <dbReference type="EC" id="2.7.1.24"/>
    </reaction>
</comment>
<dbReference type="PROSITE" id="PS51219">
    <property type="entry name" value="DPCK"/>
    <property type="match status" value="1"/>
</dbReference>
<evidence type="ECO:0000256" key="4">
    <source>
        <dbReference type="ARBA" id="ARBA00022993"/>
    </source>
</evidence>
<keyword evidence="3 5" id="KW-0067">ATP-binding</keyword>
<keyword evidence="5 7" id="KW-0808">Transferase</keyword>
<dbReference type="CDD" id="cd02022">
    <property type="entry name" value="DPCK"/>
    <property type="match status" value="1"/>
</dbReference>
<reference evidence="7 8" key="1">
    <citation type="submission" date="2018-03" db="EMBL/GenBank/DDBJ databases">
        <authorList>
            <person name="Keele B.F."/>
        </authorList>
    </citation>
    <scope>NUCLEOTIDE SEQUENCE [LARGE SCALE GENOMIC DNA]</scope>
    <source>
        <strain evidence="7 8">CECT 8626</strain>
    </source>
</reference>
<keyword evidence="4 5" id="KW-0173">Coenzyme A biosynthesis</keyword>
<dbReference type="UniPathway" id="UPA00241">
    <property type="reaction ID" value="UER00356"/>
</dbReference>
<evidence type="ECO:0000256" key="3">
    <source>
        <dbReference type="ARBA" id="ARBA00022840"/>
    </source>
</evidence>
<dbReference type="PANTHER" id="PTHR10695">
    <property type="entry name" value="DEPHOSPHO-COA KINASE-RELATED"/>
    <property type="match status" value="1"/>
</dbReference>
<comment type="function">
    <text evidence="5">Catalyzes the phosphorylation of the 3'-hydroxyl group of dephosphocoenzyme A to form coenzyme A.</text>
</comment>
<dbReference type="InterPro" id="IPR001977">
    <property type="entry name" value="Depp_CoAkinase"/>
</dbReference>
<accession>A0A2R8BJK0</accession>
<dbReference type="GO" id="GO:0004140">
    <property type="term" value="F:dephospho-CoA kinase activity"/>
    <property type="evidence" value="ECO:0007669"/>
    <property type="project" value="UniProtKB-UniRule"/>
</dbReference>
<dbReference type="EC" id="2.7.1.24" evidence="5 6"/>
<dbReference type="Gene3D" id="3.40.50.300">
    <property type="entry name" value="P-loop containing nucleotide triphosphate hydrolases"/>
    <property type="match status" value="1"/>
</dbReference>
<dbReference type="SUPFAM" id="SSF52540">
    <property type="entry name" value="P-loop containing nucleoside triphosphate hydrolases"/>
    <property type="match status" value="1"/>
</dbReference>
<name>A0A2R8BJK0_9RHOB</name>
<evidence type="ECO:0000313" key="8">
    <source>
        <dbReference type="Proteomes" id="UP000244924"/>
    </source>
</evidence>
<dbReference type="Pfam" id="PF01121">
    <property type="entry name" value="CoaE"/>
    <property type="match status" value="1"/>
</dbReference>
<keyword evidence="5" id="KW-0963">Cytoplasm</keyword>
<comment type="subcellular location">
    <subcellularLocation>
        <location evidence="5">Cytoplasm</location>
    </subcellularLocation>
</comment>
<dbReference type="InterPro" id="IPR027417">
    <property type="entry name" value="P-loop_NTPase"/>
</dbReference>
<feature type="binding site" evidence="5">
    <location>
        <begin position="14"/>
        <end position="19"/>
    </location>
    <ligand>
        <name>ATP</name>
        <dbReference type="ChEBI" id="CHEBI:30616"/>
    </ligand>
</feature>
<keyword evidence="8" id="KW-1185">Reference proteome</keyword>
<dbReference type="GO" id="GO:0015937">
    <property type="term" value="P:coenzyme A biosynthetic process"/>
    <property type="evidence" value="ECO:0007669"/>
    <property type="project" value="UniProtKB-UniRule"/>
</dbReference>
<comment type="pathway">
    <text evidence="5">Cofactor biosynthesis; coenzyme A biosynthesis; CoA from (R)-pantothenate: step 5/5.</text>
</comment>
<dbReference type="GO" id="GO:0005737">
    <property type="term" value="C:cytoplasm"/>
    <property type="evidence" value="ECO:0007669"/>
    <property type="project" value="UniProtKB-SubCell"/>
</dbReference>
<evidence type="ECO:0000256" key="1">
    <source>
        <dbReference type="ARBA" id="ARBA00009018"/>
    </source>
</evidence>
<dbReference type="HAMAP" id="MF_00376">
    <property type="entry name" value="Dephospho_CoA_kinase"/>
    <property type="match status" value="1"/>
</dbReference>
<keyword evidence="2 5" id="KW-0547">Nucleotide-binding</keyword>
<proteinExistence type="inferred from homology"/>
<comment type="similarity">
    <text evidence="1 5">Belongs to the CoaE family.</text>
</comment>
<sequence>MRRPFLLGLTGSIGMGKSTTASMFAAEGVPVWDADAAVHRLYSEGGAAVGPIAALCPRAVVEGAVDRARLKEWIAADPNALVRIEAAVHPLVAADRAQFIDAAAKRGAPLVVLDIPLLFETGADRHMDATLVVTAPADVQRERVLARPGMTKAQFQAILSRQMPDSEKRARADHVIETLAFEPARSAVRKLISKIGAAHA</sequence>
<dbReference type="AlphaFoldDB" id="A0A2R8BJK0"/>
<dbReference type="GO" id="GO:0005524">
    <property type="term" value="F:ATP binding"/>
    <property type="evidence" value="ECO:0007669"/>
    <property type="project" value="UniProtKB-UniRule"/>
</dbReference>
<dbReference type="PANTHER" id="PTHR10695:SF46">
    <property type="entry name" value="BIFUNCTIONAL COENZYME A SYNTHASE-RELATED"/>
    <property type="match status" value="1"/>
</dbReference>
<evidence type="ECO:0000256" key="6">
    <source>
        <dbReference type="NCBIfam" id="TIGR00152"/>
    </source>
</evidence>